<dbReference type="EMBL" id="KE747806">
    <property type="protein sequence ID" value="RMZ66173.1"/>
    <property type="molecule type" value="Genomic_DNA"/>
</dbReference>
<feature type="compositionally biased region" description="Polar residues" evidence="1">
    <location>
        <begin position="1"/>
        <end position="11"/>
    </location>
</feature>
<feature type="region of interest" description="Disordered" evidence="1">
    <location>
        <begin position="1"/>
        <end position="83"/>
    </location>
</feature>
<dbReference type="PANTHER" id="PTHR37048:SF2">
    <property type="entry name" value="QUESTIONABLE PROTEIN"/>
    <property type="match status" value="1"/>
</dbReference>
<reference evidence="2 3" key="1">
    <citation type="journal article" date="2014" name="PLoS ONE">
        <title>De novo Genome Assembly of the Fungal Plant Pathogen Pyrenophora semeniperda.</title>
        <authorList>
            <person name="Soliai M.M."/>
            <person name="Meyer S.E."/>
            <person name="Udall J.A."/>
            <person name="Elzinga D.E."/>
            <person name="Hermansen R.A."/>
            <person name="Bodily P.M."/>
            <person name="Hart A.A."/>
            <person name="Coleman C.E."/>
        </authorList>
    </citation>
    <scope>NUCLEOTIDE SEQUENCE [LARGE SCALE GENOMIC DNA]</scope>
    <source>
        <strain evidence="2 3">CCB06</strain>
        <tissue evidence="2">Mycelium</tissue>
    </source>
</reference>
<gene>
    <name evidence="2" type="ORF">GMOD_00005250</name>
</gene>
<dbReference type="OrthoDB" id="3775889at2759"/>
<feature type="compositionally biased region" description="Low complexity" evidence="1">
    <location>
        <begin position="39"/>
        <end position="63"/>
    </location>
</feature>
<feature type="compositionally biased region" description="Polar residues" evidence="1">
    <location>
        <begin position="64"/>
        <end position="73"/>
    </location>
</feature>
<evidence type="ECO:0000313" key="3">
    <source>
        <dbReference type="Proteomes" id="UP000265663"/>
    </source>
</evidence>
<name>A0A3M7LVB2_9PLEO</name>
<keyword evidence="3" id="KW-1185">Reference proteome</keyword>
<dbReference type="AlphaFoldDB" id="A0A3M7LVB2"/>
<organism evidence="2 3">
    <name type="scientific">Pyrenophora seminiperda CCB06</name>
    <dbReference type="NCBI Taxonomy" id="1302712"/>
    <lineage>
        <taxon>Eukaryota</taxon>
        <taxon>Fungi</taxon>
        <taxon>Dikarya</taxon>
        <taxon>Ascomycota</taxon>
        <taxon>Pezizomycotina</taxon>
        <taxon>Dothideomycetes</taxon>
        <taxon>Pleosporomycetidae</taxon>
        <taxon>Pleosporales</taxon>
        <taxon>Pleosporineae</taxon>
        <taxon>Pleosporaceae</taxon>
        <taxon>Pyrenophora</taxon>
    </lineage>
</organism>
<protein>
    <submittedName>
        <fullName evidence="2">Uncharacterized protein</fullName>
    </submittedName>
</protein>
<sequence>MASKPSNQTTPAWRLKCGPPVDQLSGSPSSRPSWRERATPAFSSASASAFTSDFDSDPTSSSPRNWRNTSPSAATPPKACKKPDFQDLVEGQILYLRDSVAIQDSLRSNNQGGNPVDHPVVILGKFNKKGAECVQFRHLTSFGGKSLEERKPEHQRHFFLPCESQDGSSPSEGAHIATLEAGSGVLAKRSYVNLSPNSIYQIEYTHLEVYKDQESLRFDTASTSYIKSKVRY</sequence>
<dbReference type="PANTHER" id="PTHR37048">
    <property type="entry name" value="QUESTIONABLE PROTEIN"/>
    <property type="match status" value="1"/>
</dbReference>
<proteinExistence type="predicted"/>
<dbReference type="Proteomes" id="UP000265663">
    <property type="component" value="Unassembled WGS sequence"/>
</dbReference>
<accession>A0A3M7LVB2</accession>
<evidence type="ECO:0000256" key="1">
    <source>
        <dbReference type="SAM" id="MobiDB-lite"/>
    </source>
</evidence>
<evidence type="ECO:0000313" key="2">
    <source>
        <dbReference type="EMBL" id="RMZ66173.1"/>
    </source>
</evidence>